<proteinExistence type="predicted"/>
<dbReference type="Proteomes" id="UP000078561">
    <property type="component" value="Unassembled WGS sequence"/>
</dbReference>
<keyword evidence="2" id="KW-1185">Reference proteome</keyword>
<reference evidence="1" key="1">
    <citation type="submission" date="2016-04" db="EMBL/GenBank/DDBJ databases">
        <authorList>
            <person name="Evans L.H."/>
            <person name="Alamgir A."/>
            <person name="Owens N."/>
            <person name="Weber N.D."/>
            <person name="Virtaneva K."/>
            <person name="Barbian K."/>
            <person name="Babar A."/>
            <person name="Rosenke K."/>
        </authorList>
    </citation>
    <scope>NUCLEOTIDE SEQUENCE [LARGE SCALE GENOMIC DNA]</scope>
    <source>
        <strain evidence="1">CBS 101.48</strain>
    </source>
</reference>
<evidence type="ECO:0000313" key="2">
    <source>
        <dbReference type="Proteomes" id="UP000078561"/>
    </source>
</evidence>
<dbReference type="InterPro" id="IPR038279">
    <property type="entry name" value="Ndc10_dom2_sf"/>
</dbReference>
<dbReference type="InParanoid" id="A0A163KRM8"/>
<name>A0A163KRM8_ABSGL</name>
<dbReference type="GO" id="GO:0003677">
    <property type="term" value="F:DNA binding"/>
    <property type="evidence" value="ECO:0007669"/>
    <property type="project" value="InterPro"/>
</dbReference>
<dbReference type="Gene3D" id="1.10.443.20">
    <property type="entry name" value="Centromere DNA-binding protein complex CBF3 subunit, domain 2"/>
    <property type="match status" value="1"/>
</dbReference>
<sequence length="70" mass="7825">MTDGGWSSRTESTDPPTSLCKKLFPAIDEWLDRLAAKELCPDNDDPIQHTVAANAFVQVIMMLRKTTRCS</sequence>
<protein>
    <submittedName>
        <fullName evidence="1">Uncharacterized protein</fullName>
    </submittedName>
</protein>
<dbReference type="AlphaFoldDB" id="A0A163KRM8"/>
<accession>A0A163KRM8</accession>
<evidence type="ECO:0000313" key="1">
    <source>
        <dbReference type="EMBL" id="SAL97749.1"/>
    </source>
</evidence>
<dbReference type="OrthoDB" id="120763at2759"/>
<organism evidence="1">
    <name type="scientific">Absidia glauca</name>
    <name type="common">Pin mould</name>
    <dbReference type="NCBI Taxonomy" id="4829"/>
    <lineage>
        <taxon>Eukaryota</taxon>
        <taxon>Fungi</taxon>
        <taxon>Fungi incertae sedis</taxon>
        <taxon>Mucoromycota</taxon>
        <taxon>Mucoromycotina</taxon>
        <taxon>Mucoromycetes</taxon>
        <taxon>Mucorales</taxon>
        <taxon>Cunninghamellaceae</taxon>
        <taxon>Absidia</taxon>
    </lineage>
</organism>
<dbReference type="EMBL" id="LT551908">
    <property type="protein sequence ID" value="SAL97749.1"/>
    <property type="molecule type" value="Genomic_DNA"/>
</dbReference>
<gene>
    <name evidence="1" type="primary">ABSGL_03257.1 scaffold 4278</name>
</gene>